<evidence type="ECO:0000256" key="13">
    <source>
        <dbReference type="PIRSR" id="PIRSR000350-2"/>
    </source>
</evidence>
<feature type="binding site" evidence="14">
    <location>
        <begin position="172"/>
        <end position="179"/>
    </location>
    <ligand>
        <name>NAD(+)</name>
        <dbReference type="ChEBI" id="CHEBI:57540"/>
    </ligand>
</feature>
<comment type="similarity">
    <text evidence="2 16">Belongs to the class-I pyridine nucleotide-disulfide oxidoreductase family.</text>
</comment>
<dbReference type="PRINTS" id="PR00411">
    <property type="entry name" value="PNDRDTASEI"/>
</dbReference>
<dbReference type="InterPro" id="IPR006258">
    <property type="entry name" value="Lipoamide_DH"/>
</dbReference>
<feature type="active site" description="Proton acceptor" evidence="13">
    <location>
        <position position="419"/>
    </location>
</feature>
<evidence type="ECO:0000313" key="19">
    <source>
        <dbReference type="EMBL" id="PIP19499.1"/>
    </source>
</evidence>
<comment type="cofactor">
    <cofactor evidence="14 16">
        <name>FAD</name>
        <dbReference type="ChEBI" id="CHEBI:57692"/>
    </cofactor>
    <text evidence="14 16">Binds 1 FAD per subunit.</text>
</comment>
<name>A0A2G9YJT4_9BACT</name>
<dbReference type="Pfam" id="PF07992">
    <property type="entry name" value="Pyr_redox_2"/>
    <property type="match status" value="1"/>
</dbReference>
<feature type="binding site" evidence="14">
    <location>
        <begin position="291"/>
        <end position="294"/>
    </location>
    <ligand>
        <name>FAD</name>
        <dbReference type="ChEBI" id="CHEBI:57692"/>
    </ligand>
</feature>
<dbReference type="FunFam" id="3.30.390.30:FF:000001">
    <property type="entry name" value="Dihydrolipoyl dehydrogenase"/>
    <property type="match status" value="1"/>
</dbReference>
<protein>
    <recommendedName>
        <fullName evidence="4 16">Dihydrolipoyl dehydrogenase</fullName>
        <ecNumber evidence="3 16">1.8.1.4</ecNumber>
    </recommendedName>
</protein>
<dbReference type="GO" id="GO:0004148">
    <property type="term" value="F:dihydrolipoyl dehydrogenase (NADH) activity"/>
    <property type="evidence" value="ECO:0007669"/>
    <property type="project" value="UniProtKB-EC"/>
</dbReference>
<dbReference type="InterPro" id="IPR012999">
    <property type="entry name" value="Pyr_OxRdtase_I_AS"/>
</dbReference>
<evidence type="ECO:0000256" key="16">
    <source>
        <dbReference type="RuleBase" id="RU003692"/>
    </source>
</evidence>
<dbReference type="InterPro" id="IPR004099">
    <property type="entry name" value="Pyr_nucl-diS_OxRdtase_dimer"/>
</dbReference>
<feature type="binding site" evidence="14">
    <location>
        <position position="195"/>
    </location>
    <ligand>
        <name>NAD(+)</name>
        <dbReference type="ChEBI" id="CHEBI:57540"/>
    </ligand>
</feature>
<comment type="miscellaneous">
    <text evidence="16">The active site is a redox-active disulfide bond.</text>
</comment>
<dbReference type="NCBIfam" id="TIGR01350">
    <property type="entry name" value="lipoamide_DH"/>
    <property type="match status" value="1"/>
</dbReference>
<dbReference type="PIRSF" id="PIRSF000350">
    <property type="entry name" value="Mercury_reductase_MerA"/>
    <property type="match status" value="1"/>
</dbReference>
<evidence type="ECO:0000256" key="10">
    <source>
        <dbReference type="ARBA" id="ARBA00023157"/>
    </source>
</evidence>
<feature type="binding site" evidence="14">
    <location>
        <position position="245"/>
    </location>
    <ligand>
        <name>NAD(+)</name>
        <dbReference type="ChEBI" id="CHEBI:57540"/>
    </ligand>
</feature>
<evidence type="ECO:0000256" key="8">
    <source>
        <dbReference type="ARBA" id="ARBA00023002"/>
    </source>
</evidence>
<dbReference type="GO" id="GO:0005737">
    <property type="term" value="C:cytoplasm"/>
    <property type="evidence" value="ECO:0007669"/>
    <property type="project" value="UniProtKB-SubCell"/>
</dbReference>
<dbReference type="Gene3D" id="3.30.390.30">
    <property type="match status" value="1"/>
</dbReference>
<evidence type="ECO:0000256" key="4">
    <source>
        <dbReference type="ARBA" id="ARBA00016961"/>
    </source>
</evidence>
<dbReference type="PRINTS" id="PR00368">
    <property type="entry name" value="FADPNR"/>
</dbReference>
<feature type="disulfide bond" description="Redox-active" evidence="15">
    <location>
        <begin position="41"/>
        <end position="46"/>
    </location>
</feature>
<organism evidence="19 20">
    <name type="scientific">Candidatus Sherwoodlollariibacterium unditelluris</name>
    <dbReference type="NCBI Taxonomy" id="1974757"/>
    <lineage>
        <taxon>Bacteria</taxon>
        <taxon>Pseudomonadati</taxon>
        <taxon>Candidatus Omnitrophota</taxon>
        <taxon>Candidatus Sherwoodlollariibacterium</taxon>
    </lineage>
</organism>
<sequence length="431" mass="46146">MAEYDLVVIGGGWAGFNAALRAKKLGLKAALIEKSFIGGTCLNLGCIPAKTLIQSAKVFSLTKKSSDFGVDNLNPSINFLKIQERKTKLVAGLRLGMQSMLKGVDFFNAEARVVSPQEIKLGESIIKTKFILVASGSRPAELSQLKFDGKKIVSSNELLALKEIPASLLIIGGGVIGCEFASLFSNLGTQVAIVEKMPRLLPGEDPEIAKKIENIFKKKGIRVNIDSDVRSVNLDNSNLILVSVGRSAQAGSLGLEESGVRLDRGRVIVDEYLKTNIDTIYAAGDCTAKVMLAHFAGYQGRLAVDNIFAKANSKKADSSSVPNCIFTDPEIASVGLNEERAIMEGRGININKFDFLGSGMARILDETQGFLKIISDKRSGVVLGASIIGPKATETIGILTLAVSCRLTIEQLEKTIFAHPTLSESIGEALK</sequence>
<feature type="domain" description="Pyridine nucleotide-disulphide oxidoreductase dimerisation" evidence="17">
    <location>
        <begin position="321"/>
        <end position="429"/>
    </location>
</feature>
<comment type="subcellular location">
    <subcellularLocation>
        <location evidence="1">Cytoplasm</location>
    </subcellularLocation>
</comment>
<dbReference type="EMBL" id="PCRK01000056">
    <property type="protein sequence ID" value="PIP19499.1"/>
    <property type="molecule type" value="Genomic_DNA"/>
</dbReference>
<feature type="binding site" evidence="14">
    <location>
        <position position="285"/>
    </location>
    <ligand>
        <name>FAD</name>
        <dbReference type="ChEBI" id="CHEBI:57692"/>
    </ligand>
</feature>
<dbReference type="InterPro" id="IPR050151">
    <property type="entry name" value="Class-I_Pyr_Nuc-Dis_Oxidored"/>
</dbReference>
<evidence type="ECO:0000256" key="9">
    <source>
        <dbReference type="ARBA" id="ARBA00023027"/>
    </source>
</evidence>
<dbReference type="InterPro" id="IPR001100">
    <property type="entry name" value="Pyr_nuc-diS_OxRdtase"/>
</dbReference>
<dbReference type="InterPro" id="IPR036188">
    <property type="entry name" value="FAD/NAD-bd_sf"/>
</dbReference>
<evidence type="ECO:0000259" key="17">
    <source>
        <dbReference type="Pfam" id="PF02852"/>
    </source>
</evidence>
<evidence type="ECO:0000256" key="6">
    <source>
        <dbReference type="ARBA" id="ARBA00022630"/>
    </source>
</evidence>
<dbReference type="PROSITE" id="PS00076">
    <property type="entry name" value="PYRIDINE_REDOX_1"/>
    <property type="match status" value="1"/>
</dbReference>
<evidence type="ECO:0000313" key="20">
    <source>
        <dbReference type="Proteomes" id="UP000231292"/>
    </source>
</evidence>
<evidence type="ECO:0000256" key="2">
    <source>
        <dbReference type="ARBA" id="ARBA00007532"/>
    </source>
</evidence>
<evidence type="ECO:0000256" key="14">
    <source>
        <dbReference type="PIRSR" id="PIRSR000350-3"/>
    </source>
</evidence>
<evidence type="ECO:0000256" key="3">
    <source>
        <dbReference type="ARBA" id="ARBA00012608"/>
    </source>
</evidence>
<dbReference type="Gene3D" id="3.50.50.60">
    <property type="entry name" value="FAD/NAD(P)-binding domain"/>
    <property type="match status" value="2"/>
</dbReference>
<evidence type="ECO:0000256" key="5">
    <source>
        <dbReference type="ARBA" id="ARBA00022490"/>
    </source>
</evidence>
<accession>A0A2G9YJT4</accession>
<dbReference type="InterPro" id="IPR016156">
    <property type="entry name" value="FAD/NAD-linked_Rdtase_dimer_sf"/>
</dbReference>
<dbReference type="Proteomes" id="UP000231292">
    <property type="component" value="Unassembled WGS sequence"/>
</dbReference>
<evidence type="ECO:0000259" key="18">
    <source>
        <dbReference type="Pfam" id="PF07992"/>
    </source>
</evidence>
<reference evidence="19 20" key="1">
    <citation type="submission" date="2017-09" db="EMBL/GenBank/DDBJ databases">
        <title>Depth-based differentiation of microbial function through sediment-hosted aquifers and enrichment of novel symbionts in the deep terrestrial subsurface.</title>
        <authorList>
            <person name="Probst A.J."/>
            <person name="Ladd B."/>
            <person name="Jarett J.K."/>
            <person name="Geller-Mcgrath D.E."/>
            <person name="Sieber C.M."/>
            <person name="Emerson J.B."/>
            <person name="Anantharaman K."/>
            <person name="Thomas B.C."/>
            <person name="Malmstrom R."/>
            <person name="Stieglmeier M."/>
            <person name="Klingl A."/>
            <person name="Woyke T."/>
            <person name="Ryan C.M."/>
            <person name="Banfield J.F."/>
        </authorList>
    </citation>
    <scope>NUCLEOTIDE SEQUENCE [LARGE SCALE GENOMIC DNA]</scope>
    <source>
        <strain evidence="19">CG23_combo_of_CG06-09_8_20_14_all_41_10</strain>
    </source>
</reference>
<keyword evidence="11 16" id="KW-0676">Redox-active center</keyword>
<comment type="caution">
    <text evidence="19">The sequence shown here is derived from an EMBL/GenBank/DDBJ whole genome shotgun (WGS) entry which is preliminary data.</text>
</comment>
<dbReference type="AlphaFoldDB" id="A0A2G9YJT4"/>
<keyword evidence="9 14" id="KW-0520">NAD</keyword>
<dbReference type="PANTHER" id="PTHR22912">
    <property type="entry name" value="DISULFIDE OXIDOREDUCTASE"/>
    <property type="match status" value="1"/>
</dbReference>
<dbReference type="InterPro" id="IPR023753">
    <property type="entry name" value="FAD/NAD-binding_dom"/>
</dbReference>
<evidence type="ECO:0000256" key="11">
    <source>
        <dbReference type="ARBA" id="ARBA00023284"/>
    </source>
</evidence>
<keyword evidence="14" id="KW-0547">Nucleotide-binding</keyword>
<evidence type="ECO:0000256" key="1">
    <source>
        <dbReference type="ARBA" id="ARBA00004496"/>
    </source>
</evidence>
<dbReference type="EC" id="1.8.1.4" evidence="3 16"/>
<feature type="binding site" evidence="14">
    <location>
        <position position="50"/>
    </location>
    <ligand>
        <name>FAD</name>
        <dbReference type="ChEBI" id="CHEBI:57692"/>
    </ligand>
</feature>
<feature type="domain" description="FAD/NAD(P)-binding" evidence="18">
    <location>
        <begin position="4"/>
        <end position="300"/>
    </location>
</feature>
<evidence type="ECO:0000256" key="7">
    <source>
        <dbReference type="ARBA" id="ARBA00022827"/>
    </source>
</evidence>
<dbReference type="GO" id="GO:0050660">
    <property type="term" value="F:flavin adenine dinucleotide binding"/>
    <property type="evidence" value="ECO:0007669"/>
    <property type="project" value="InterPro"/>
</dbReference>
<evidence type="ECO:0000256" key="15">
    <source>
        <dbReference type="PIRSR" id="PIRSR000350-4"/>
    </source>
</evidence>
<keyword evidence="5" id="KW-0963">Cytoplasm</keyword>
<gene>
    <name evidence="19" type="primary">lpdA</name>
    <name evidence="19" type="ORF">COX41_02555</name>
</gene>
<proteinExistence type="inferred from homology"/>
<keyword evidence="8 16" id="KW-0560">Oxidoreductase</keyword>
<dbReference type="Pfam" id="PF02852">
    <property type="entry name" value="Pyr_redox_dim"/>
    <property type="match status" value="1"/>
</dbReference>
<dbReference type="SUPFAM" id="SSF51905">
    <property type="entry name" value="FAD/NAD(P)-binding domain"/>
    <property type="match status" value="1"/>
</dbReference>
<dbReference type="PANTHER" id="PTHR22912:SF217">
    <property type="entry name" value="DIHYDROLIPOYL DEHYDROGENASE"/>
    <property type="match status" value="1"/>
</dbReference>
<keyword evidence="7 14" id="KW-0274">FAD</keyword>
<keyword evidence="10" id="KW-1015">Disulfide bond</keyword>
<comment type="catalytic activity">
    <reaction evidence="12 16">
        <text>N(6)-[(R)-dihydrolipoyl]-L-lysyl-[protein] + NAD(+) = N(6)-[(R)-lipoyl]-L-lysyl-[protein] + NADH + H(+)</text>
        <dbReference type="Rhea" id="RHEA:15045"/>
        <dbReference type="Rhea" id="RHEA-COMP:10474"/>
        <dbReference type="Rhea" id="RHEA-COMP:10475"/>
        <dbReference type="ChEBI" id="CHEBI:15378"/>
        <dbReference type="ChEBI" id="CHEBI:57540"/>
        <dbReference type="ChEBI" id="CHEBI:57945"/>
        <dbReference type="ChEBI" id="CHEBI:83099"/>
        <dbReference type="ChEBI" id="CHEBI:83100"/>
        <dbReference type="EC" id="1.8.1.4"/>
    </reaction>
</comment>
<dbReference type="SUPFAM" id="SSF55424">
    <property type="entry name" value="FAD/NAD-linked reductases, dimerisation (C-terminal) domain"/>
    <property type="match status" value="1"/>
</dbReference>
<keyword evidence="6 16" id="KW-0285">Flavoprotein</keyword>
<evidence type="ECO:0000256" key="12">
    <source>
        <dbReference type="ARBA" id="ARBA00049187"/>
    </source>
</evidence>
<dbReference type="GO" id="GO:0006103">
    <property type="term" value="P:2-oxoglutarate metabolic process"/>
    <property type="evidence" value="ECO:0007669"/>
    <property type="project" value="TreeGrafter"/>
</dbReference>